<evidence type="ECO:0000256" key="13">
    <source>
        <dbReference type="ARBA" id="ARBA00034923"/>
    </source>
</evidence>
<reference evidence="20" key="1">
    <citation type="submission" date="2018-03" db="EMBL/GenBank/DDBJ databases">
        <title>Genomic analysis of the strain SH-1 isolated from shrimp intestine.</title>
        <authorList>
            <person name="Kim Y.-S."/>
            <person name="Kim S.-E."/>
            <person name="Kim K.-H."/>
        </authorList>
    </citation>
    <scope>NUCLEOTIDE SEQUENCE [LARGE SCALE GENOMIC DNA]</scope>
    <source>
        <strain evidence="20">SH-1</strain>
    </source>
</reference>
<dbReference type="PANTHER" id="PTHR11070">
    <property type="entry name" value="UVRD / RECB / PCRA DNA HELICASE FAMILY MEMBER"/>
    <property type="match status" value="1"/>
</dbReference>
<keyword evidence="4 15" id="KW-0378">Hydrolase</keyword>
<evidence type="ECO:0000259" key="18">
    <source>
        <dbReference type="PROSITE" id="PS51217"/>
    </source>
</evidence>
<dbReference type="PROSITE" id="PS51217">
    <property type="entry name" value="UVRD_HELICASE_CTER"/>
    <property type="match status" value="1"/>
</dbReference>
<keyword evidence="6" id="KW-0269">Exonuclease</keyword>
<keyword evidence="8" id="KW-0238">DNA-binding</keyword>
<dbReference type="Gene3D" id="1.10.486.10">
    <property type="entry name" value="PCRA, domain 4"/>
    <property type="match status" value="1"/>
</dbReference>
<comment type="catalytic activity">
    <reaction evidence="14">
        <text>ATP + H2O = ADP + phosphate + H(+)</text>
        <dbReference type="Rhea" id="RHEA:13065"/>
        <dbReference type="ChEBI" id="CHEBI:15377"/>
        <dbReference type="ChEBI" id="CHEBI:15378"/>
        <dbReference type="ChEBI" id="CHEBI:30616"/>
        <dbReference type="ChEBI" id="CHEBI:43474"/>
        <dbReference type="ChEBI" id="CHEBI:456216"/>
        <dbReference type="EC" id="5.6.2.4"/>
    </reaction>
</comment>
<dbReference type="AlphaFoldDB" id="A0A2S0MSC9"/>
<evidence type="ECO:0000256" key="2">
    <source>
        <dbReference type="ARBA" id="ARBA00022741"/>
    </source>
</evidence>
<dbReference type="InterPro" id="IPR011604">
    <property type="entry name" value="PDDEXK-like_dom_sf"/>
</dbReference>
<dbReference type="Gene3D" id="3.90.320.10">
    <property type="match status" value="1"/>
</dbReference>
<sequence length="1136" mass="122277">MTPRDDATETPRDDATERQVQAARPDVSTWLSANAGSGKTRVLTDRVARLLLNGTEPQNILCLTYTKAAASEMQNRLFRRLGAWAMMSDDDLAGQLQDLGADGATDATALRAARTLFARAIETPGGLKIQTIHSFCAALLRRFPLEAGVSPQFTEMEDRAAALLRAEIVEDFADGPRAGLIDGLARHLSDMDFDRIAGAVAARRAAFDARPMGEADLQALFGLPAGYDDTALLSDVFLGGETGLLATILPVLRDSGGNNAKAAEKLAGLVVPSVDALTAFEGAFLTGASAREPFTAKISSFPTKALREGALAAQMPALESLMGRVETARQRRLALAAARKSAALHAFAADFLPEYARRKQRRGLLDFDDLILGARRLLSDPAVAAWVLYRLDGGIDHILVDEAQDTSPAQWQVIERLAQEFASGEGTRDADARTIFVVGDRKQSIYSFQGADPAEFDRMQAEFGQRLGDAGKPLESLTLEYSFRSAGAILRLVDLVFEGCDSAGFGADGLHRAFKSDLPGRVDLWPVVPKSDDGDDGHWADPVDRRSEHHHDVVLANRIARAIANMIGTETIPVDGAGPGQFRRRKVRAGDFLILVQRRSDLFAEIIRACKAGGLPIAGADRLKVGAELAVKDLAALLRFLATPEDSLSLAEALKSPLFGWSEQALFDLAHRRETRFLWRALRDREAEFAAEIAMLRDLRDAVDFLRPYDLIERILTRHDGRRKLLARLGPEAEDGINALLGQALAYERTEIPGLTGFLTWMETDDLEIKRQVDSGGDLIRVMTVHGAKGLEAPIVILPDTAPRRKPPGAGIVMTGDTPLWRVAQAEMPALMAEADAGVQARQEQERLRLLYVAMTRAEKWLIVAAAGDFKEDAECWFTMIRDAMTQAGAEAVPFEGGDGLRLAEGDWSGLPVTAETADVPPEPVLPECLTRPAPAPVMAVPTLTPSDLGGEKALPGGDGLDEDAAMRRGTALHMLLEHLPGLPAGDRARRAAVLLPDWPDPERAALLAEAAGVLDAPDLAGLFAADALAEVAVSAPVGAARVHGQIDRLLVSPERVLAVDFKTNATVPARAEACPEGLLRQMGAYAAALAQVWPDRVVDTAILWTRTAHLMPLPHDLVSAALSRASRLDDGGGGT</sequence>
<keyword evidence="2 15" id="KW-0547">Nucleotide-binding</keyword>
<evidence type="ECO:0000256" key="7">
    <source>
        <dbReference type="ARBA" id="ARBA00022840"/>
    </source>
</evidence>
<evidence type="ECO:0000256" key="9">
    <source>
        <dbReference type="ARBA" id="ARBA00023204"/>
    </source>
</evidence>
<feature type="compositionally biased region" description="Basic and acidic residues" evidence="16">
    <location>
        <begin position="1"/>
        <end position="17"/>
    </location>
</feature>
<evidence type="ECO:0000313" key="20">
    <source>
        <dbReference type="Proteomes" id="UP000237655"/>
    </source>
</evidence>
<evidence type="ECO:0000259" key="17">
    <source>
        <dbReference type="PROSITE" id="PS51198"/>
    </source>
</evidence>
<name>A0A2S0MSC9_9RHOB</name>
<evidence type="ECO:0000256" key="12">
    <source>
        <dbReference type="ARBA" id="ARBA00034808"/>
    </source>
</evidence>
<dbReference type="GO" id="GO:0033202">
    <property type="term" value="C:DNA helicase complex"/>
    <property type="evidence" value="ECO:0007669"/>
    <property type="project" value="TreeGrafter"/>
</dbReference>
<dbReference type="PANTHER" id="PTHR11070:SF2">
    <property type="entry name" value="ATP-DEPENDENT DNA HELICASE SRS2"/>
    <property type="match status" value="1"/>
</dbReference>
<gene>
    <name evidence="19" type="primary">addA</name>
    <name evidence="19" type="ORF">C6Y53_14435</name>
</gene>
<evidence type="ECO:0000256" key="8">
    <source>
        <dbReference type="ARBA" id="ARBA00023125"/>
    </source>
</evidence>
<evidence type="ECO:0000256" key="3">
    <source>
        <dbReference type="ARBA" id="ARBA00022763"/>
    </source>
</evidence>
<organism evidence="19 20">
    <name type="scientific">Pukyongiella litopenaei</name>
    <dbReference type="NCBI Taxonomy" id="2605946"/>
    <lineage>
        <taxon>Bacteria</taxon>
        <taxon>Pseudomonadati</taxon>
        <taxon>Pseudomonadota</taxon>
        <taxon>Alphaproteobacteria</taxon>
        <taxon>Rhodobacterales</taxon>
        <taxon>Paracoccaceae</taxon>
        <taxon>Pukyongiella</taxon>
    </lineage>
</organism>
<dbReference type="EMBL" id="CP027665">
    <property type="protein sequence ID" value="AVO38772.1"/>
    <property type="molecule type" value="Genomic_DNA"/>
</dbReference>
<dbReference type="Gene3D" id="3.40.50.300">
    <property type="entry name" value="P-loop containing nucleotide triphosphate hydrolases"/>
    <property type="match status" value="4"/>
</dbReference>
<dbReference type="GO" id="GO:0043138">
    <property type="term" value="F:3'-5' DNA helicase activity"/>
    <property type="evidence" value="ECO:0007669"/>
    <property type="project" value="UniProtKB-EC"/>
</dbReference>
<feature type="domain" description="UvrD-like helicase C-terminal" evidence="18">
    <location>
        <begin position="511"/>
        <end position="790"/>
    </location>
</feature>
<dbReference type="Pfam" id="PF00580">
    <property type="entry name" value="UvrD-helicase"/>
    <property type="match status" value="1"/>
</dbReference>
<evidence type="ECO:0000256" key="11">
    <source>
        <dbReference type="ARBA" id="ARBA00034617"/>
    </source>
</evidence>
<dbReference type="SUPFAM" id="SSF52980">
    <property type="entry name" value="Restriction endonuclease-like"/>
    <property type="match status" value="1"/>
</dbReference>
<protein>
    <recommendedName>
        <fullName evidence="12">DNA 3'-5' helicase</fullName>
        <ecNumber evidence="12">5.6.2.4</ecNumber>
    </recommendedName>
    <alternativeName>
        <fullName evidence="13">DNA 3'-5' helicase II</fullName>
    </alternativeName>
</protein>
<feature type="domain" description="UvrD-like helicase ATP-binding" evidence="17">
    <location>
        <begin position="12"/>
        <end position="486"/>
    </location>
</feature>
<accession>A0A2S0MSC9</accession>
<evidence type="ECO:0000313" key="19">
    <source>
        <dbReference type="EMBL" id="AVO38772.1"/>
    </source>
</evidence>
<dbReference type="KEGG" id="thas:C6Y53_14435"/>
<dbReference type="InterPro" id="IPR027417">
    <property type="entry name" value="P-loop_NTPase"/>
</dbReference>
<keyword evidence="1" id="KW-0540">Nuclease</keyword>
<evidence type="ECO:0000256" key="6">
    <source>
        <dbReference type="ARBA" id="ARBA00022839"/>
    </source>
</evidence>
<evidence type="ECO:0000256" key="1">
    <source>
        <dbReference type="ARBA" id="ARBA00022722"/>
    </source>
</evidence>
<evidence type="ECO:0000256" key="15">
    <source>
        <dbReference type="PROSITE-ProRule" id="PRU00560"/>
    </source>
</evidence>
<dbReference type="RefSeq" id="WP_106473083.1">
    <property type="nucleotide sequence ID" value="NZ_CP027665.1"/>
</dbReference>
<dbReference type="GO" id="GO:0000725">
    <property type="term" value="P:recombinational repair"/>
    <property type="evidence" value="ECO:0007669"/>
    <property type="project" value="TreeGrafter"/>
</dbReference>
<dbReference type="Pfam" id="PF13361">
    <property type="entry name" value="UvrD_C"/>
    <property type="match status" value="1"/>
</dbReference>
<dbReference type="PROSITE" id="PS51198">
    <property type="entry name" value="UVRD_HELICASE_ATP_BIND"/>
    <property type="match status" value="1"/>
</dbReference>
<keyword evidence="10" id="KW-0413">Isomerase</keyword>
<proteinExistence type="predicted"/>
<dbReference type="Proteomes" id="UP000237655">
    <property type="component" value="Chromosome"/>
</dbReference>
<keyword evidence="9" id="KW-0234">DNA repair</keyword>
<keyword evidence="3" id="KW-0227">DNA damage</keyword>
<dbReference type="Pfam" id="PF12705">
    <property type="entry name" value="PDDEXK_1"/>
    <property type="match status" value="1"/>
</dbReference>
<dbReference type="GO" id="GO:0003677">
    <property type="term" value="F:DNA binding"/>
    <property type="evidence" value="ECO:0007669"/>
    <property type="project" value="UniProtKB-KW"/>
</dbReference>
<feature type="region of interest" description="Disordered" evidence="16">
    <location>
        <begin position="1"/>
        <end position="25"/>
    </location>
</feature>
<evidence type="ECO:0000256" key="10">
    <source>
        <dbReference type="ARBA" id="ARBA00023235"/>
    </source>
</evidence>
<evidence type="ECO:0000256" key="4">
    <source>
        <dbReference type="ARBA" id="ARBA00022801"/>
    </source>
</evidence>
<dbReference type="EC" id="5.6.2.4" evidence="12"/>
<evidence type="ECO:0000256" key="16">
    <source>
        <dbReference type="SAM" id="MobiDB-lite"/>
    </source>
</evidence>
<dbReference type="NCBIfam" id="TIGR02784">
    <property type="entry name" value="addA_alphas"/>
    <property type="match status" value="1"/>
</dbReference>
<keyword evidence="7 15" id="KW-0067">ATP-binding</keyword>
<dbReference type="InterPro" id="IPR014151">
    <property type="entry name" value="DNA_helicase_AddA"/>
</dbReference>
<comment type="catalytic activity">
    <reaction evidence="11">
        <text>Couples ATP hydrolysis with the unwinding of duplex DNA by translocating in the 3'-5' direction.</text>
        <dbReference type="EC" id="5.6.2.4"/>
    </reaction>
</comment>
<dbReference type="GO" id="GO:0004527">
    <property type="term" value="F:exonuclease activity"/>
    <property type="evidence" value="ECO:0007669"/>
    <property type="project" value="UniProtKB-KW"/>
</dbReference>
<dbReference type="GO" id="GO:0005524">
    <property type="term" value="F:ATP binding"/>
    <property type="evidence" value="ECO:0007669"/>
    <property type="project" value="UniProtKB-UniRule"/>
</dbReference>
<dbReference type="InterPro" id="IPR014017">
    <property type="entry name" value="DNA_helicase_UvrD-like_C"/>
</dbReference>
<dbReference type="InterPro" id="IPR011335">
    <property type="entry name" value="Restrct_endonuc-II-like"/>
</dbReference>
<dbReference type="InterPro" id="IPR000212">
    <property type="entry name" value="DNA_helicase_UvrD/REP"/>
</dbReference>
<dbReference type="GO" id="GO:0005829">
    <property type="term" value="C:cytosol"/>
    <property type="evidence" value="ECO:0007669"/>
    <property type="project" value="TreeGrafter"/>
</dbReference>
<dbReference type="SUPFAM" id="SSF52540">
    <property type="entry name" value="P-loop containing nucleoside triphosphate hydrolases"/>
    <property type="match status" value="1"/>
</dbReference>
<evidence type="ECO:0000256" key="5">
    <source>
        <dbReference type="ARBA" id="ARBA00022806"/>
    </source>
</evidence>
<keyword evidence="20" id="KW-1185">Reference proteome</keyword>
<feature type="binding site" evidence="15">
    <location>
        <begin position="33"/>
        <end position="40"/>
    </location>
    <ligand>
        <name>ATP</name>
        <dbReference type="ChEBI" id="CHEBI:30616"/>
    </ligand>
</feature>
<evidence type="ECO:0000256" key="14">
    <source>
        <dbReference type="ARBA" id="ARBA00048988"/>
    </source>
</evidence>
<dbReference type="InterPro" id="IPR038726">
    <property type="entry name" value="PDDEXK_AddAB-type"/>
</dbReference>
<dbReference type="InterPro" id="IPR014016">
    <property type="entry name" value="UvrD-like_ATP-bd"/>
</dbReference>
<keyword evidence="5 15" id="KW-0347">Helicase</keyword>